<accession>A0A2H0WM96</accession>
<proteinExistence type="predicted"/>
<dbReference type="EMBL" id="PEZJ01000030">
    <property type="protein sequence ID" value="PIS13776.1"/>
    <property type="molecule type" value="Genomic_DNA"/>
</dbReference>
<protein>
    <submittedName>
        <fullName evidence="1">Uncharacterized protein</fullName>
    </submittedName>
</protein>
<reference evidence="2" key="1">
    <citation type="submission" date="2017-09" db="EMBL/GenBank/DDBJ databases">
        <title>Depth-based differentiation of microbial function through sediment-hosted aquifers and enrichment of novel symbionts in the deep terrestrial subsurface.</title>
        <authorList>
            <person name="Probst A.J."/>
            <person name="Ladd B."/>
            <person name="Jarett J.K."/>
            <person name="Geller-Mcgrath D.E."/>
            <person name="Sieber C.M.K."/>
            <person name="Emerson J.B."/>
            <person name="Anantharaman K."/>
            <person name="Thomas B.C."/>
            <person name="Malmstrom R."/>
            <person name="Stieglmeier M."/>
            <person name="Klingl A."/>
            <person name="Woyke T."/>
            <person name="Ryan C.M."/>
            <person name="Banfield J.F."/>
        </authorList>
    </citation>
    <scope>NUCLEOTIDE SEQUENCE [LARGE SCALE GENOMIC DNA]</scope>
</reference>
<dbReference type="AlphaFoldDB" id="A0A2H0WM96"/>
<dbReference type="Gene3D" id="3.40.50.300">
    <property type="entry name" value="P-loop containing nucleotide triphosphate hydrolases"/>
    <property type="match status" value="1"/>
</dbReference>
<evidence type="ECO:0000313" key="1">
    <source>
        <dbReference type="EMBL" id="PIS13776.1"/>
    </source>
</evidence>
<dbReference type="SUPFAM" id="SSF52540">
    <property type="entry name" value="P-loop containing nucleoside triphosphate hydrolases"/>
    <property type="match status" value="1"/>
</dbReference>
<comment type="caution">
    <text evidence="1">The sequence shown here is derived from an EMBL/GenBank/DDBJ whole genome shotgun (WGS) entry which is preliminary data.</text>
</comment>
<evidence type="ECO:0000313" key="2">
    <source>
        <dbReference type="Proteomes" id="UP000230033"/>
    </source>
</evidence>
<dbReference type="Proteomes" id="UP000230033">
    <property type="component" value="Unassembled WGS sequence"/>
</dbReference>
<sequence>MTTELMAKERLSPNIPLFALEGMGGSGKSHVIRLLASQLNESGLNVLGCKISGMGSGDRIDRLRCINAARKDLLENGLASEKIKEDKRKDRIFRLAMHHQVKSLIKQTTGTNSGFDIAILDRTPMMPWVYSASNDPDNPYLEEILNDGLRTTAQMGISSVYVLDVSPETAFARMIGRMCVGKEDFEKMVADLCKIIKAPDQASHEIATRSINFITNNHGLMPKTYEKYALIPYDVMVNERSKFVEAAMLLNSKLGIGYKVVDAEKPIDQVVTIIIEDMRVSLARASA</sequence>
<gene>
    <name evidence="1" type="ORF">COT65_02340</name>
</gene>
<name>A0A2H0WM96_9BACT</name>
<dbReference type="InterPro" id="IPR027417">
    <property type="entry name" value="P-loop_NTPase"/>
</dbReference>
<organism evidence="1 2">
    <name type="scientific">Candidatus Shapirobacteria bacterium CG09_land_8_20_14_0_10_47_13</name>
    <dbReference type="NCBI Taxonomy" id="1974481"/>
    <lineage>
        <taxon>Bacteria</taxon>
        <taxon>Candidatus Shapironibacteriota</taxon>
    </lineage>
</organism>